<proteinExistence type="predicted"/>
<dbReference type="SUPFAM" id="SSF48264">
    <property type="entry name" value="Cytochrome P450"/>
    <property type="match status" value="1"/>
</dbReference>
<feature type="non-terminal residue" evidence="1">
    <location>
        <position position="1"/>
    </location>
</feature>
<gene>
    <name evidence="1" type="ORF">V2J94_40345</name>
</gene>
<name>A0ABU7Q9I4_9ACTN</name>
<dbReference type="Gene3D" id="1.10.630.10">
    <property type="entry name" value="Cytochrome P450"/>
    <property type="match status" value="1"/>
</dbReference>
<reference evidence="1 2" key="1">
    <citation type="submission" date="2023-11" db="EMBL/GenBank/DDBJ databases">
        <title>30 novel species of actinomycetes from the DSMZ collection.</title>
        <authorList>
            <person name="Nouioui I."/>
        </authorList>
    </citation>
    <scope>NUCLEOTIDE SEQUENCE [LARGE SCALE GENOMIC DNA]</scope>
    <source>
        <strain evidence="1 2">DSM 41524</strain>
    </source>
</reference>
<organism evidence="1 2">
    <name type="scientific">Streptomyces asiaticus subsp. ignotus</name>
    <dbReference type="NCBI Taxonomy" id="3098222"/>
    <lineage>
        <taxon>Bacteria</taxon>
        <taxon>Bacillati</taxon>
        <taxon>Actinomycetota</taxon>
        <taxon>Actinomycetes</taxon>
        <taxon>Kitasatosporales</taxon>
        <taxon>Streptomycetaceae</taxon>
        <taxon>Streptomyces</taxon>
        <taxon>Streptomyces violaceusniger group</taxon>
    </lineage>
</organism>
<dbReference type="EMBL" id="JAZBJO010000043">
    <property type="protein sequence ID" value="MEE4598042.1"/>
    <property type="molecule type" value="Genomic_DNA"/>
</dbReference>
<dbReference type="Proteomes" id="UP001354709">
    <property type="component" value="Unassembled WGS sequence"/>
</dbReference>
<dbReference type="InterPro" id="IPR036396">
    <property type="entry name" value="Cyt_P450_sf"/>
</dbReference>
<evidence type="ECO:0000313" key="1">
    <source>
        <dbReference type="EMBL" id="MEE4598042.1"/>
    </source>
</evidence>
<comment type="caution">
    <text evidence="1">The sequence shown here is derived from an EMBL/GenBank/DDBJ whole genome shotgun (WGS) entry which is preliminary data.</text>
</comment>
<dbReference type="InterPro" id="IPR017972">
    <property type="entry name" value="Cyt_P450_CS"/>
</dbReference>
<sequence length="70" mass="7408">PYRTNVRHHLAFGVGRHRCPGASPARTEAAVALRIAASRLSGARLEEGGTESPMLGLLSFRAPLGVTVSR</sequence>
<dbReference type="PROSITE" id="PS00086">
    <property type="entry name" value="CYTOCHROME_P450"/>
    <property type="match status" value="1"/>
</dbReference>
<evidence type="ECO:0000313" key="2">
    <source>
        <dbReference type="Proteomes" id="UP001354709"/>
    </source>
</evidence>
<keyword evidence="2" id="KW-1185">Reference proteome</keyword>
<accession>A0ABU7Q9I4</accession>
<protein>
    <submittedName>
        <fullName evidence="1">Cytochrome P450</fullName>
    </submittedName>
</protein>